<comment type="similarity">
    <text evidence="1">Belongs to the DNA polymerase type-Y family.</text>
</comment>
<dbReference type="Gene3D" id="3.30.1490.100">
    <property type="entry name" value="DNA polymerase, Y-family, little finger domain"/>
    <property type="match status" value="1"/>
</dbReference>
<dbReference type="InterPro" id="IPR001126">
    <property type="entry name" value="UmuC"/>
</dbReference>
<feature type="region of interest" description="Disordered" evidence="7">
    <location>
        <begin position="411"/>
        <end position="438"/>
    </location>
</feature>
<dbReference type="SUPFAM" id="SSF56672">
    <property type="entry name" value="DNA/RNA polymerases"/>
    <property type="match status" value="1"/>
</dbReference>
<dbReference type="PROSITE" id="PS50173">
    <property type="entry name" value="UMUC"/>
    <property type="match status" value="1"/>
</dbReference>
<evidence type="ECO:0000313" key="10">
    <source>
        <dbReference type="Proteomes" id="UP000254785"/>
    </source>
</evidence>
<dbReference type="GO" id="GO:0042276">
    <property type="term" value="P:error-prone translesion synthesis"/>
    <property type="evidence" value="ECO:0007669"/>
    <property type="project" value="TreeGrafter"/>
</dbReference>
<evidence type="ECO:0000256" key="5">
    <source>
        <dbReference type="ARBA" id="ARBA00023236"/>
    </source>
</evidence>
<evidence type="ECO:0000256" key="6">
    <source>
        <dbReference type="ARBA" id="ARBA00068027"/>
    </source>
</evidence>
<dbReference type="GO" id="GO:0006281">
    <property type="term" value="P:DNA repair"/>
    <property type="evidence" value="ECO:0007669"/>
    <property type="project" value="UniProtKB-KW"/>
</dbReference>
<name>A0A376YC43_ECOLX</name>
<sequence>MFALCDVNAFYASCETVFRPDLWGKPVVVLSNNDGCVIARNAEAKALGVKMGDPWFKQKDLFRRCGVVCFSSNYELYADMSNRVMSTLEELSPRVEIYSIDEAFCDLTGVRNCRDLTDFGREIRATVLQRTHLTVGVGIAQTKTLAKLANHAAKKWQRQTGGVVDLSNLERQRKLMSALPVDDVWGIGRRISKKLDAMGIKTVLDLADTDIRFIRKHFNVVLERTVRELRGEPCLQLEEFAPTKQEIICSRSFGERITDYPSMRQAICSYAARAAEKLRSEHQYCRFISTFIKTSPFALNEPYYGNSASVKLLTPTQDSRDIINAATRSLDAIWQAGHRYQKAGVMLGDFFSQGVAQLNLFDDNAPRPGSEQLMTVMDTLNAKEGRGTLYFAGQGIQQQWQMKRAMLSPRYTTRSSDLLRSNKYSGRKKALPQERRMD</sequence>
<dbReference type="GO" id="GO:0005829">
    <property type="term" value="C:cytosol"/>
    <property type="evidence" value="ECO:0007669"/>
    <property type="project" value="TreeGrafter"/>
</dbReference>
<dbReference type="GO" id="GO:0009432">
    <property type="term" value="P:SOS response"/>
    <property type="evidence" value="ECO:0007669"/>
    <property type="project" value="UniProtKB-KW"/>
</dbReference>
<keyword evidence="4" id="KW-0234">DNA repair</keyword>
<evidence type="ECO:0000256" key="7">
    <source>
        <dbReference type="SAM" id="MobiDB-lite"/>
    </source>
</evidence>
<proteinExistence type="inferred from homology"/>
<evidence type="ECO:0000313" key="9">
    <source>
        <dbReference type="EMBL" id="STJ81195.1"/>
    </source>
</evidence>
<keyword evidence="2" id="KW-0227">DNA damage</keyword>
<dbReference type="FunFam" id="3.40.1170.60:FF:000010">
    <property type="entry name" value="DNA polymerase V subunit"/>
    <property type="match status" value="1"/>
</dbReference>
<dbReference type="GO" id="GO:0003887">
    <property type="term" value="F:DNA-directed DNA polymerase activity"/>
    <property type="evidence" value="ECO:0007669"/>
    <property type="project" value="TreeGrafter"/>
</dbReference>
<dbReference type="InterPro" id="IPR024728">
    <property type="entry name" value="PolY_HhH_motif"/>
</dbReference>
<accession>A0A376YC43</accession>
<evidence type="ECO:0000259" key="8">
    <source>
        <dbReference type="PROSITE" id="PS50173"/>
    </source>
</evidence>
<organism evidence="9 10">
    <name type="scientific">Escherichia coli</name>
    <dbReference type="NCBI Taxonomy" id="562"/>
    <lineage>
        <taxon>Bacteria</taxon>
        <taxon>Pseudomonadati</taxon>
        <taxon>Pseudomonadota</taxon>
        <taxon>Gammaproteobacteria</taxon>
        <taxon>Enterobacterales</taxon>
        <taxon>Enterobacteriaceae</taxon>
        <taxon>Escherichia</taxon>
    </lineage>
</organism>
<reference evidence="9 10" key="1">
    <citation type="submission" date="2018-06" db="EMBL/GenBank/DDBJ databases">
        <authorList>
            <consortium name="Pathogen Informatics"/>
            <person name="Doyle S."/>
        </authorList>
    </citation>
    <scope>NUCLEOTIDE SEQUENCE [LARGE SCALE GENOMIC DNA]</scope>
    <source>
        <strain evidence="9 10">NCTC9117</strain>
    </source>
</reference>
<dbReference type="FunFam" id="3.30.70.270:FF:000012">
    <property type="entry name" value="DNA polymerase V subunit"/>
    <property type="match status" value="1"/>
</dbReference>
<protein>
    <recommendedName>
        <fullName evidence="6">Protein UmuC</fullName>
    </recommendedName>
</protein>
<dbReference type="InterPro" id="IPR017961">
    <property type="entry name" value="DNA_pol_Y-fam_little_finger"/>
</dbReference>
<dbReference type="Gene3D" id="1.10.150.20">
    <property type="entry name" value="5' to 3' exonuclease, C-terminal subdomain"/>
    <property type="match status" value="1"/>
</dbReference>
<dbReference type="InterPro" id="IPR036775">
    <property type="entry name" value="DNA_pol_Y-fam_lit_finger_sf"/>
</dbReference>
<dbReference type="AlphaFoldDB" id="A0A376YC43"/>
<dbReference type="Pfam" id="PF11799">
    <property type="entry name" value="IMS_C"/>
    <property type="match status" value="1"/>
</dbReference>
<dbReference type="Pfam" id="PF00817">
    <property type="entry name" value="IMS"/>
    <property type="match status" value="1"/>
</dbReference>
<dbReference type="Proteomes" id="UP000254785">
    <property type="component" value="Unassembled WGS sequence"/>
</dbReference>
<dbReference type="SUPFAM" id="SSF100879">
    <property type="entry name" value="Lesion bypass DNA polymerase (Y-family), little finger domain"/>
    <property type="match status" value="1"/>
</dbReference>
<dbReference type="FunFam" id="1.10.150.20:FF:000045">
    <property type="entry name" value="DNA polymerase V subunit"/>
    <property type="match status" value="1"/>
</dbReference>
<dbReference type="PANTHER" id="PTHR11076">
    <property type="entry name" value="DNA REPAIR POLYMERASE UMUC / TRANSFERASE FAMILY MEMBER"/>
    <property type="match status" value="1"/>
</dbReference>
<dbReference type="Pfam" id="PF13438">
    <property type="entry name" value="DUF4113"/>
    <property type="match status" value="1"/>
</dbReference>
<dbReference type="CDD" id="cd01700">
    <property type="entry name" value="PolY_Pol_V_umuC"/>
    <property type="match status" value="1"/>
</dbReference>
<dbReference type="Gene3D" id="3.30.70.270">
    <property type="match status" value="1"/>
</dbReference>
<evidence type="ECO:0000256" key="4">
    <source>
        <dbReference type="ARBA" id="ARBA00023204"/>
    </source>
</evidence>
<feature type="compositionally biased region" description="Polar residues" evidence="7">
    <location>
        <begin position="411"/>
        <end position="424"/>
    </location>
</feature>
<feature type="domain" description="UmuC" evidence="8">
    <location>
        <begin position="2"/>
        <end position="188"/>
    </location>
</feature>
<dbReference type="InterPro" id="IPR043502">
    <property type="entry name" value="DNA/RNA_pol_sf"/>
</dbReference>
<keyword evidence="5" id="KW-0742">SOS response</keyword>
<dbReference type="InterPro" id="IPR025188">
    <property type="entry name" value="DUF4113"/>
</dbReference>
<evidence type="ECO:0000256" key="1">
    <source>
        <dbReference type="ARBA" id="ARBA00010945"/>
    </source>
</evidence>
<dbReference type="InterPro" id="IPR043128">
    <property type="entry name" value="Rev_trsase/Diguanyl_cyclase"/>
</dbReference>
<dbReference type="NCBIfam" id="NF002955">
    <property type="entry name" value="PRK03609.1"/>
    <property type="match status" value="1"/>
</dbReference>
<dbReference type="EMBL" id="UGDC01000003">
    <property type="protein sequence ID" value="STJ81195.1"/>
    <property type="molecule type" value="Genomic_DNA"/>
</dbReference>
<dbReference type="GO" id="GO:0003684">
    <property type="term" value="F:damaged DNA binding"/>
    <property type="evidence" value="ECO:0007669"/>
    <property type="project" value="InterPro"/>
</dbReference>
<keyword evidence="3" id="KW-0741">SOS mutagenesis</keyword>
<dbReference type="InterPro" id="IPR050116">
    <property type="entry name" value="DNA_polymerase-Y"/>
</dbReference>
<dbReference type="PANTHER" id="PTHR11076:SF34">
    <property type="entry name" value="PROTEIN UMUC"/>
    <property type="match status" value="1"/>
</dbReference>
<dbReference type="Gene3D" id="3.40.1170.60">
    <property type="match status" value="1"/>
</dbReference>
<dbReference type="Pfam" id="PF11798">
    <property type="entry name" value="IMS_HHH"/>
    <property type="match status" value="1"/>
</dbReference>
<evidence type="ECO:0000256" key="3">
    <source>
        <dbReference type="ARBA" id="ARBA00023199"/>
    </source>
</evidence>
<gene>
    <name evidence="9" type="primary">umuC</name>
    <name evidence="9" type="ORF">NCTC9117_03755</name>
</gene>
<evidence type="ECO:0000256" key="2">
    <source>
        <dbReference type="ARBA" id="ARBA00022763"/>
    </source>
</evidence>